<dbReference type="EMBL" id="GL765167">
    <property type="protein sequence ID" value="EFZ16809.1"/>
    <property type="molecule type" value="Genomic_DNA"/>
</dbReference>
<accession>E9IRJ8</accession>
<gene>
    <name evidence="1" type="ORF">SINV_11751</name>
</gene>
<dbReference type="HOGENOM" id="CLU_096622_0_0_1"/>
<evidence type="ECO:0000313" key="1">
    <source>
        <dbReference type="EMBL" id="EFZ16809.1"/>
    </source>
</evidence>
<dbReference type="AlphaFoldDB" id="E9IRJ8"/>
<feature type="non-terminal residue" evidence="1">
    <location>
        <position position="200"/>
    </location>
</feature>
<reference evidence="1" key="1">
    <citation type="journal article" date="2011" name="Proc. Natl. Acad. Sci. U.S.A.">
        <title>The genome of the fire ant Solenopsis invicta.</title>
        <authorList>
            <person name="Wurm Y."/>
            <person name="Wang J."/>
            <person name="Riba-Grognuz O."/>
            <person name="Corona M."/>
            <person name="Nygaard S."/>
            <person name="Hunt B.G."/>
            <person name="Ingram K.K."/>
            <person name="Falquet L."/>
            <person name="Nipitwattanaphon M."/>
            <person name="Gotzek D."/>
            <person name="Dijkstra M.B."/>
            <person name="Oettler J."/>
            <person name="Comtesse F."/>
            <person name="Shih C.J."/>
            <person name="Wu W.J."/>
            <person name="Yang C.C."/>
            <person name="Thomas J."/>
            <person name="Beaudoing E."/>
            <person name="Pradervand S."/>
            <person name="Flegel V."/>
            <person name="Cook E.D."/>
            <person name="Fabbretti R."/>
            <person name="Stockinger H."/>
            <person name="Long L."/>
            <person name="Farmerie W.G."/>
            <person name="Oakey J."/>
            <person name="Boomsma J.J."/>
            <person name="Pamilo P."/>
            <person name="Yi S.V."/>
            <person name="Heinze J."/>
            <person name="Goodisman M.A."/>
            <person name="Farinelli L."/>
            <person name="Harshman K."/>
            <person name="Hulo N."/>
            <person name="Cerutti L."/>
            <person name="Xenarios I."/>
            <person name="Shoemaker D."/>
            <person name="Keller L."/>
        </authorList>
    </citation>
    <scope>NUCLEOTIDE SEQUENCE [LARGE SCALE GENOMIC DNA]</scope>
</reference>
<proteinExistence type="predicted"/>
<protein>
    <submittedName>
        <fullName evidence="1">Uncharacterized protein</fullName>
    </submittedName>
</protein>
<feature type="non-terminal residue" evidence="1">
    <location>
        <position position="1"/>
    </location>
</feature>
<name>E9IRJ8_SOLIN</name>
<organism>
    <name type="scientific">Solenopsis invicta</name>
    <name type="common">Red imported fire ant</name>
    <name type="synonym">Solenopsis wagneri</name>
    <dbReference type="NCBI Taxonomy" id="13686"/>
    <lineage>
        <taxon>Eukaryota</taxon>
        <taxon>Metazoa</taxon>
        <taxon>Ecdysozoa</taxon>
        <taxon>Arthropoda</taxon>
        <taxon>Hexapoda</taxon>
        <taxon>Insecta</taxon>
        <taxon>Pterygota</taxon>
        <taxon>Neoptera</taxon>
        <taxon>Endopterygota</taxon>
        <taxon>Hymenoptera</taxon>
        <taxon>Apocrita</taxon>
        <taxon>Aculeata</taxon>
        <taxon>Formicoidea</taxon>
        <taxon>Formicidae</taxon>
        <taxon>Myrmicinae</taxon>
        <taxon>Solenopsis</taxon>
    </lineage>
</organism>
<sequence length="200" mass="23476">RGRKDRDFWNGIKKWDVKKGWDKIKNKLPSKFRWEVQLARRKNKKGRAMGGILVGVRKGIEVIEQGKREEEGIISKMFKIGGEKGCILMEIWRRSEKKLRAVKRIRVREFKRFWGAILIQGREKRLEEVGWFIFNGCKEGDTEERWTYARARGESVLGYAIGDGKVWDRVVRVEVGNKVDLDHFLIVVSIRDGEDEVGMR</sequence>